<gene>
    <name evidence="1" type="ORF">TASK_LOCUS3066</name>
</gene>
<evidence type="ECO:0000313" key="1">
    <source>
        <dbReference type="EMBL" id="VDK27064.1"/>
    </source>
</evidence>
<dbReference type="AlphaFoldDB" id="A0A0R3W071"/>
<dbReference type="EMBL" id="UYRS01005324">
    <property type="protein sequence ID" value="VDK27064.1"/>
    <property type="molecule type" value="Genomic_DNA"/>
</dbReference>
<accession>A0A0R3W071</accession>
<reference evidence="1 2" key="2">
    <citation type="submission" date="2018-11" db="EMBL/GenBank/DDBJ databases">
        <authorList>
            <consortium name="Pathogen Informatics"/>
        </authorList>
    </citation>
    <scope>NUCLEOTIDE SEQUENCE [LARGE SCALE GENOMIC DNA]</scope>
</reference>
<sequence>MGKSYSTATCATVKHHITVLGWEVKVPLAHLHNCSPESTTLPLPLPPPSLAAAAVSLFFTSFSALPFPIPPLSLSFPPSLHPTLNPLNSLNSTSS</sequence>
<proteinExistence type="predicted"/>
<evidence type="ECO:0000313" key="2">
    <source>
        <dbReference type="Proteomes" id="UP000282613"/>
    </source>
</evidence>
<dbReference type="Proteomes" id="UP000282613">
    <property type="component" value="Unassembled WGS sequence"/>
</dbReference>
<reference evidence="3" key="1">
    <citation type="submission" date="2017-02" db="UniProtKB">
        <authorList>
            <consortium name="WormBaseParasite"/>
        </authorList>
    </citation>
    <scope>IDENTIFICATION</scope>
</reference>
<name>A0A0R3W071_TAEAS</name>
<organism evidence="3">
    <name type="scientific">Taenia asiatica</name>
    <name type="common">Asian tapeworm</name>
    <dbReference type="NCBI Taxonomy" id="60517"/>
    <lineage>
        <taxon>Eukaryota</taxon>
        <taxon>Metazoa</taxon>
        <taxon>Spiralia</taxon>
        <taxon>Lophotrochozoa</taxon>
        <taxon>Platyhelminthes</taxon>
        <taxon>Cestoda</taxon>
        <taxon>Eucestoda</taxon>
        <taxon>Cyclophyllidea</taxon>
        <taxon>Taeniidae</taxon>
        <taxon>Taenia</taxon>
    </lineage>
</organism>
<protein>
    <submittedName>
        <fullName evidence="1 3">Uncharacterized protein</fullName>
    </submittedName>
</protein>
<evidence type="ECO:0000313" key="3">
    <source>
        <dbReference type="WBParaSite" id="TASK_0000306501-mRNA-1"/>
    </source>
</evidence>
<dbReference type="WBParaSite" id="TASK_0000306501-mRNA-1">
    <property type="protein sequence ID" value="TASK_0000306501-mRNA-1"/>
    <property type="gene ID" value="TASK_0000306501"/>
</dbReference>
<keyword evidence="2" id="KW-1185">Reference proteome</keyword>